<protein>
    <recommendedName>
        <fullName evidence="4">Lipoprotein</fullName>
    </recommendedName>
</protein>
<keyword evidence="3" id="KW-1185">Reference proteome</keyword>
<name>A0A0H4VT73_9BACT</name>
<feature type="chain" id="PRO_5005211148" description="Lipoprotein" evidence="1">
    <location>
        <begin position="22"/>
        <end position="196"/>
    </location>
</feature>
<accession>A0A0H4VT73</accession>
<evidence type="ECO:0000313" key="2">
    <source>
        <dbReference type="EMBL" id="AKQ47122.1"/>
    </source>
</evidence>
<evidence type="ECO:0000313" key="3">
    <source>
        <dbReference type="Proteomes" id="UP000036458"/>
    </source>
</evidence>
<evidence type="ECO:0008006" key="4">
    <source>
        <dbReference type="Google" id="ProtNLM"/>
    </source>
</evidence>
<dbReference type="RefSeq" id="WP_048922188.1">
    <property type="nucleotide sequence ID" value="NZ_CP010777.1"/>
</dbReference>
<dbReference type="OrthoDB" id="794757at2"/>
<gene>
    <name evidence="2" type="ORF">TH63_18115</name>
</gene>
<proteinExistence type="predicted"/>
<dbReference type="AlphaFoldDB" id="A0A0H4VT73"/>
<dbReference type="STRING" id="1379910.TH63_18115"/>
<organism evidence="2 3">
    <name type="scientific">Rufibacter radiotolerans</name>
    <dbReference type="NCBI Taxonomy" id="1379910"/>
    <lineage>
        <taxon>Bacteria</taxon>
        <taxon>Pseudomonadati</taxon>
        <taxon>Bacteroidota</taxon>
        <taxon>Cytophagia</taxon>
        <taxon>Cytophagales</taxon>
        <taxon>Hymenobacteraceae</taxon>
        <taxon>Rufibacter</taxon>
    </lineage>
</organism>
<dbReference type="PATRIC" id="fig|1379910.4.peg.3946"/>
<keyword evidence="1" id="KW-0732">Signal</keyword>
<sequence>MKNIYSFICLCLAFWVSSCQEEPTAASRAARVKQAYDMEGFLNQEAQALAKAQPKVTKTVYETGKAKDTKTMSGVDWPSELAPFSDADLNKPALLGLYTEEVSTNAAGQTVKRYLAQEDAKTNLKEATYTFDPQGQLVQVDALILQENLMFKTQKKLHLEVRPNQTPRLHRYRLDETQELMFMSPDEYGIEGVILP</sequence>
<reference evidence="2 3" key="1">
    <citation type="submission" date="2015-01" db="EMBL/GenBank/DDBJ databases">
        <title>Rufibacter sp./DG31D/ whole genome sequencing.</title>
        <authorList>
            <person name="Kim M.K."/>
            <person name="Srinivasan S."/>
            <person name="Lee J.-J."/>
        </authorList>
    </citation>
    <scope>NUCLEOTIDE SEQUENCE [LARGE SCALE GENOMIC DNA]</scope>
    <source>
        <strain evidence="2 3">DG31D</strain>
    </source>
</reference>
<dbReference type="KEGG" id="ruf:TH63_18115"/>
<dbReference type="PROSITE" id="PS51257">
    <property type="entry name" value="PROKAR_LIPOPROTEIN"/>
    <property type="match status" value="1"/>
</dbReference>
<evidence type="ECO:0000256" key="1">
    <source>
        <dbReference type="SAM" id="SignalP"/>
    </source>
</evidence>
<feature type="signal peptide" evidence="1">
    <location>
        <begin position="1"/>
        <end position="21"/>
    </location>
</feature>
<dbReference type="EMBL" id="CP010777">
    <property type="protein sequence ID" value="AKQ47122.1"/>
    <property type="molecule type" value="Genomic_DNA"/>
</dbReference>
<dbReference type="Proteomes" id="UP000036458">
    <property type="component" value="Chromosome"/>
</dbReference>